<reference evidence="2 3" key="1">
    <citation type="submission" date="2020-08" db="EMBL/GenBank/DDBJ databases">
        <title>Genomic Encyclopedia of Type Strains, Phase IV (KMG-IV): sequencing the most valuable type-strain genomes for metagenomic binning, comparative biology and taxonomic classification.</title>
        <authorList>
            <person name="Goeker M."/>
        </authorList>
    </citation>
    <scope>NUCLEOTIDE SEQUENCE [LARGE SCALE GENOMIC DNA]</scope>
    <source>
        <strain evidence="2 3">DSM 21769</strain>
    </source>
</reference>
<dbReference type="SUPFAM" id="SSF47413">
    <property type="entry name" value="lambda repressor-like DNA-binding domains"/>
    <property type="match status" value="1"/>
</dbReference>
<accession>A0A841PY99</accession>
<dbReference type="Proteomes" id="UP000568839">
    <property type="component" value="Unassembled WGS sequence"/>
</dbReference>
<evidence type="ECO:0000313" key="2">
    <source>
        <dbReference type="EMBL" id="MBB6449593.1"/>
    </source>
</evidence>
<dbReference type="EMBL" id="JACHHJ010000001">
    <property type="protein sequence ID" value="MBB6449593.1"/>
    <property type="molecule type" value="Genomic_DNA"/>
</dbReference>
<proteinExistence type="predicted"/>
<name>A0A841PY99_9BACL</name>
<comment type="caution">
    <text evidence="2">The sequence shown here is derived from an EMBL/GenBank/DDBJ whole genome shotgun (WGS) entry which is preliminary data.</text>
</comment>
<keyword evidence="3" id="KW-1185">Reference proteome</keyword>
<dbReference type="InterPro" id="IPR010982">
    <property type="entry name" value="Lambda_DNA-bd_dom_sf"/>
</dbReference>
<evidence type="ECO:0000259" key="1">
    <source>
        <dbReference type="PROSITE" id="PS50943"/>
    </source>
</evidence>
<sequence>MTGLGKPRSRFGHYIDAHSISQRELSKRSGVSRNTISRLAKSDDNLPSLASARKILDCLREAGHDVEAKNFWDI</sequence>
<feature type="domain" description="HTH cro/C1-type" evidence="1">
    <location>
        <begin position="17"/>
        <end position="39"/>
    </location>
</feature>
<dbReference type="InterPro" id="IPR001387">
    <property type="entry name" value="Cro/C1-type_HTH"/>
</dbReference>
<dbReference type="CDD" id="cd00093">
    <property type="entry name" value="HTH_XRE"/>
    <property type="match status" value="1"/>
</dbReference>
<dbReference type="PROSITE" id="PS50943">
    <property type="entry name" value="HTH_CROC1"/>
    <property type="match status" value="1"/>
</dbReference>
<dbReference type="Gene3D" id="1.10.260.40">
    <property type="entry name" value="lambda repressor-like DNA-binding domains"/>
    <property type="match status" value="1"/>
</dbReference>
<dbReference type="SMART" id="SM00530">
    <property type="entry name" value="HTH_XRE"/>
    <property type="match status" value="1"/>
</dbReference>
<dbReference type="Pfam" id="PF01381">
    <property type="entry name" value="HTH_3"/>
    <property type="match status" value="1"/>
</dbReference>
<dbReference type="GO" id="GO:0003677">
    <property type="term" value="F:DNA binding"/>
    <property type="evidence" value="ECO:0007669"/>
    <property type="project" value="InterPro"/>
</dbReference>
<protein>
    <submittedName>
        <fullName evidence="2">Transcriptional regulator with XRE-family HTH domain</fullName>
    </submittedName>
</protein>
<dbReference type="AlphaFoldDB" id="A0A841PY99"/>
<organism evidence="2 3">
    <name type="scientific">Geomicrobium halophilum</name>
    <dbReference type="NCBI Taxonomy" id="549000"/>
    <lineage>
        <taxon>Bacteria</taxon>
        <taxon>Bacillati</taxon>
        <taxon>Bacillota</taxon>
        <taxon>Bacilli</taxon>
        <taxon>Bacillales</taxon>
        <taxon>Geomicrobium</taxon>
    </lineage>
</organism>
<evidence type="ECO:0000313" key="3">
    <source>
        <dbReference type="Proteomes" id="UP000568839"/>
    </source>
</evidence>
<gene>
    <name evidence="2" type="ORF">HNR44_001542</name>
</gene>